<sequence>MKSAIMSMKYWEMEVQEDIFSMVMPLIKQSIEELSPTMDLWSSCFSRIFHNRDPNTMEKLYNYLSDWTLHDVTFSTVLQRKTHFLCQSMLSNHWKLAELNKHILTKVTPFLDNPYQSFREAIAKLLYIIFLPDVEFNNVHSTRSPHAAQFFNDVLLPRLKFLNSPKQNIDDEEYKKNKLLLKTVCCWLNMASLCQRIWPEAYQLVGILCQTRRNDLNSETSVLCTKSLNFLAKNVHTKSHFLKTFDYIYFVFTNDNLSSNAKISLLQFTQVFVFHNIPYLFSDNNRISKISDVIVNFLFDLDVDVKHATRAVLRDFLRCNMSDVQVLIDRFTQGCSKPVISNKKESISTIQGNILGLLAVIDASPYEIPDYIVNILETLSQHLMDPHPIPNWIATAVDNFRHTQPNKLLLIEKVPSDLLQLLSGSKLTYYS</sequence>
<dbReference type="InterPro" id="IPR016024">
    <property type="entry name" value="ARM-type_fold"/>
</dbReference>
<dbReference type="InterPro" id="IPR035309">
    <property type="entry name" value="PSME4"/>
</dbReference>
<keyword evidence="3" id="KW-1185">Reference proteome</keyword>
<protein>
    <recommendedName>
        <fullName evidence="1">Proteasome activator complex subunit 4 C-terminal domain-containing protein</fullName>
    </recommendedName>
</protein>
<dbReference type="InterPro" id="IPR021843">
    <property type="entry name" value="PSME4_C"/>
</dbReference>
<dbReference type="GO" id="GO:0070628">
    <property type="term" value="F:proteasome binding"/>
    <property type="evidence" value="ECO:0007669"/>
    <property type="project" value="InterPro"/>
</dbReference>
<dbReference type="SUPFAM" id="SSF48371">
    <property type="entry name" value="ARM repeat"/>
    <property type="match status" value="1"/>
</dbReference>
<dbReference type="Proteomes" id="UP000494040">
    <property type="component" value="Unassembled WGS sequence"/>
</dbReference>
<accession>A0A8I6SRY9</accession>
<dbReference type="EnsemblMetazoa" id="XM_024228423.1">
    <property type="protein sequence ID" value="XP_024084191.1"/>
    <property type="gene ID" value="LOC112127430"/>
</dbReference>
<feature type="domain" description="Proteasome activator complex subunit 4 C-terminal" evidence="1">
    <location>
        <begin position="350"/>
        <end position="404"/>
    </location>
</feature>
<dbReference type="PANTHER" id="PTHR32170">
    <property type="entry name" value="PROTEASOME ACTIVATOR COMPLEX SUBUNIT 4"/>
    <property type="match status" value="1"/>
</dbReference>
<dbReference type="RefSeq" id="XP_024084191.1">
    <property type="nucleotide sequence ID" value="XM_024228423.1"/>
</dbReference>
<dbReference type="PANTHER" id="PTHR32170:SF3">
    <property type="entry name" value="PROTEASOME ACTIVATOR COMPLEX SUBUNIT 4"/>
    <property type="match status" value="1"/>
</dbReference>
<dbReference type="GO" id="GO:0005634">
    <property type="term" value="C:nucleus"/>
    <property type="evidence" value="ECO:0007669"/>
    <property type="project" value="TreeGrafter"/>
</dbReference>
<evidence type="ECO:0000259" key="1">
    <source>
        <dbReference type="Pfam" id="PF11919"/>
    </source>
</evidence>
<proteinExistence type="predicted"/>
<dbReference type="AlphaFoldDB" id="A0A8I6SRY9"/>
<dbReference type="GO" id="GO:0016504">
    <property type="term" value="F:peptidase activator activity"/>
    <property type="evidence" value="ECO:0007669"/>
    <property type="project" value="InterPro"/>
</dbReference>
<reference evidence="2" key="1">
    <citation type="submission" date="2022-01" db="UniProtKB">
        <authorList>
            <consortium name="EnsemblMetazoa"/>
        </authorList>
    </citation>
    <scope>IDENTIFICATION</scope>
</reference>
<organism evidence="2 3">
    <name type="scientific">Cimex lectularius</name>
    <name type="common">Bed bug</name>
    <name type="synonym">Acanthia lectularia</name>
    <dbReference type="NCBI Taxonomy" id="79782"/>
    <lineage>
        <taxon>Eukaryota</taxon>
        <taxon>Metazoa</taxon>
        <taxon>Ecdysozoa</taxon>
        <taxon>Arthropoda</taxon>
        <taxon>Hexapoda</taxon>
        <taxon>Insecta</taxon>
        <taxon>Pterygota</taxon>
        <taxon>Neoptera</taxon>
        <taxon>Paraneoptera</taxon>
        <taxon>Hemiptera</taxon>
        <taxon>Heteroptera</taxon>
        <taxon>Panheteroptera</taxon>
        <taxon>Cimicomorpha</taxon>
        <taxon>Cimicidae</taxon>
        <taxon>Cimex</taxon>
    </lineage>
</organism>
<evidence type="ECO:0000313" key="3">
    <source>
        <dbReference type="Proteomes" id="UP000494040"/>
    </source>
</evidence>
<dbReference type="GO" id="GO:0005829">
    <property type="term" value="C:cytosol"/>
    <property type="evidence" value="ECO:0007669"/>
    <property type="project" value="TreeGrafter"/>
</dbReference>
<dbReference type="OrthoDB" id="17907at2759"/>
<dbReference type="KEGG" id="clec:112127430"/>
<dbReference type="Pfam" id="PF11919">
    <property type="entry name" value="PSME4_C"/>
    <property type="match status" value="1"/>
</dbReference>
<dbReference type="GeneID" id="112127430"/>
<name>A0A8I6SRY9_CIMLE</name>
<dbReference type="GO" id="GO:0010499">
    <property type="term" value="P:proteasomal ubiquitin-independent protein catabolic process"/>
    <property type="evidence" value="ECO:0007669"/>
    <property type="project" value="TreeGrafter"/>
</dbReference>
<evidence type="ECO:0000313" key="2">
    <source>
        <dbReference type="EnsemblMetazoa" id="XP_024084191.1"/>
    </source>
</evidence>